<dbReference type="GO" id="GO:0010181">
    <property type="term" value="F:FMN binding"/>
    <property type="evidence" value="ECO:0007669"/>
    <property type="project" value="InterPro"/>
</dbReference>
<protein>
    <submittedName>
        <fullName evidence="3">FMN-binding domain-containing protein</fullName>
    </submittedName>
</protein>
<evidence type="ECO:0000313" key="3">
    <source>
        <dbReference type="EMBL" id="SCL22903.1"/>
    </source>
</evidence>
<dbReference type="RefSeq" id="WP_091459633.1">
    <property type="nucleotide sequence ID" value="NZ_FMHU01000002.1"/>
</dbReference>
<dbReference type="SMART" id="SM00900">
    <property type="entry name" value="FMN_bind"/>
    <property type="match status" value="1"/>
</dbReference>
<evidence type="ECO:0000256" key="1">
    <source>
        <dbReference type="SAM" id="MobiDB-lite"/>
    </source>
</evidence>
<feature type="region of interest" description="Disordered" evidence="1">
    <location>
        <begin position="145"/>
        <end position="176"/>
    </location>
</feature>
<name>A0A1C6S0B1_9ACTN</name>
<reference evidence="4" key="1">
    <citation type="submission" date="2016-06" db="EMBL/GenBank/DDBJ databases">
        <authorList>
            <person name="Varghese N."/>
        </authorList>
    </citation>
    <scope>NUCLEOTIDE SEQUENCE [LARGE SCALE GENOMIC DNA]</scope>
    <source>
        <strain evidence="4">DSM 46123</strain>
    </source>
</reference>
<organism evidence="3 4">
    <name type="scientific">Micromonospora inyonensis</name>
    <dbReference type="NCBI Taxonomy" id="47866"/>
    <lineage>
        <taxon>Bacteria</taxon>
        <taxon>Bacillati</taxon>
        <taxon>Actinomycetota</taxon>
        <taxon>Actinomycetes</taxon>
        <taxon>Micromonosporales</taxon>
        <taxon>Micromonosporaceae</taxon>
        <taxon>Micromonospora</taxon>
    </lineage>
</organism>
<dbReference type="Gene3D" id="3.90.1010.20">
    <property type="match status" value="1"/>
</dbReference>
<evidence type="ECO:0000259" key="2">
    <source>
        <dbReference type="SMART" id="SM00900"/>
    </source>
</evidence>
<feature type="compositionally biased region" description="Low complexity" evidence="1">
    <location>
        <begin position="90"/>
        <end position="111"/>
    </location>
</feature>
<dbReference type="STRING" id="47866.GA0074694_3493"/>
<keyword evidence="4" id="KW-1185">Reference proteome</keyword>
<feature type="domain" description="FMN-binding" evidence="2">
    <location>
        <begin position="120"/>
        <end position="200"/>
    </location>
</feature>
<sequence length="202" mass="20724">MRRAFLAVTGLAAGTTLLVVLKGAPETSRVAEVAAPERPSVVPAPAGPTRTGSAPASPGRTPAPRASTSAGPSDEPSTPAAGRSPRAPGSRTTSAAPTPRRTTAPPSTRRTVTGPVVGNEYGNVQVRITLAGDRIVDVVALELPEETAESDRRSSSVDDRYSGTDGEVVRRQDADLDTVSGATATSDAYQQSLQAAIDAVRR</sequence>
<dbReference type="Pfam" id="PF04205">
    <property type="entry name" value="FMN_bind"/>
    <property type="match status" value="1"/>
</dbReference>
<evidence type="ECO:0000313" key="4">
    <source>
        <dbReference type="Proteomes" id="UP000198906"/>
    </source>
</evidence>
<dbReference type="EMBL" id="FMHU01000002">
    <property type="protein sequence ID" value="SCL22903.1"/>
    <property type="molecule type" value="Genomic_DNA"/>
</dbReference>
<gene>
    <name evidence="3" type="ORF">GA0074694_3493</name>
</gene>
<proteinExistence type="predicted"/>
<accession>A0A1C6S0B1</accession>
<dbReference type="Proteomes" id="UP000198906">
    <property type="component" value="Unassembled WGS sequence"/>
</dbReference>
<dbReference type="GO" id="GO:0016020">
    <property type="term" value="C:membrane"/>
    <property type="evidence" value="ECO:0007669"/>
    <property type="project" value="InterPro"/>
</dbReference>
<feature type="region of interest" description="Disordered" evidence="1">
    <location>
        <begin position="28"/>
        <end position="116"/>
    </location>
</feature>
<dbReference type="InterPro" id="IPR007329">
    <property type="entry name" value="FMN-bd"/>
</dbReference>
<feature type="compositionally biased region" description="Basic and acidic residues" evidence="1">
    <location>
        <begin position="149"/>
        <end position="174"/>
    </location>
</feature>
<dbReference type="AlphaFoldDB" id="A0A1C6S0B1"/>